<dbReference type="SMART" id="SM00665">
    <property type="entry name" value="B561"/>
    <property type="match status" value="1"/>
</dbReference>
<evidence type="ECO:0000256" key="6">
    <source>
        <dbReference type="ARBA" id="ARBA00023136"/>
    </source>
</evidence>
<comment type="caution">
    <text evidence="9">The sequence shown here is derived from an EMBL/GenBank/DDBJ whole genome shotgun (WGS) entry which is preliminary data.</text>
</comment>
<name>A0AAN7HPQ1_9PEZI</name>
<evidence type="ECO:0000256" key="5">
    <source>
        <dbReference type="ARBA" id="ARBA00022989"/>
    </source>
</evidence>
<protein>
    <recommendedName>
        <fullName evidence="8">Cytochrome b561 domain-containing protein</fullName>
    </recommendedName>
</protein>
<feature type="domain" description="Cytochrome b561" evidence="8">
    <location>
        <begin position="1"/>
        <end position="114"/>
    </location>
</feature>
<dbReference type="Proteomes" id="UP001303647">
    <property type="component" value="Unassembled WGS sequence"/>
</dbReference>
<dbReference type="InterPro" id="IPR006593">
    <property type="entry name" value="Cyt_b561/ferric_Rdtase_TM"/>
</dbReference>
<evidence type="ECO:0000259" key="8">
    <source>
        <dbReference type="SMART" id="SM00665"/>
    </source>
</evidence>
<dbReference type="EMBL" id="MU857643">
    <property type="protein sequence ID" value="KAK4248073.1"/>
    <property type="molecule type" value="Genomic_DNA"/>
</dbReference>
<dbReference type="CDD" id="cd08760">
    <property type="entry name" value="Cyt_b561_FRRS1_like"/>
    <property type="match status" value="1"/>
</dbReference>
<comment type="subcellular location">
    <subcellularLocation>
        <location evidence="1">Membrane</location>
    </subcellularLocation>
</comment>
<evidence type="ECO:0000256" key="3">
    <source>
        <dbReference type="ARBA" id="ARBA00022692"/>
    </source>
</evidence>
<keyword evidence="6 7" id="KW-0472">Membrane</keyword>
<dbReference type="PANTHER" id="PTHR47797">
    <property type="entry name" value="DEHYDROGENASE, PUTATIVE (AFU_ORTHOLOGUE AFUA_8G05805)-RELATED"/>
    <property type="match status" value="1"/>
</dbReference>
<organism evidence="9 10">
    <name type="scientific">Corynascus novoguineensis</name>
    <dbReference type="NCBI Taxonomy" id="1126955"/>
    <lineage>
        <taxon>Eukaryota</taxon>
        <taxon>Fungi</taxon>
        <taxon>Dikarya</taxon>
        <taxon>Ascomycota</taxon>
        <taxon>Pezizomycotina</taxon>
        <taxon>Sordariomycetes</taxon>
        <taxon>Sordariomycetidae</taxon>
        <taxon>Sordariales</taxon>
        <taxon>Chaetomiaceae</taxon>
        <taxon>Corynascus</taxon>
    </lineage>
</organism>
<proteinExistence type="predicted"/>
<evidence type="ECO:0000256" key="2">
    <source>
        <dbReference type="ARBA" id="ARBA00022448"/>
    </source>
</evidence>
<reference evidence="9" key="2">
    <citation type="submission" date="2023-05" db="EMBL/GenBank/DDBJ databases">
        <authorList>
            <consortium name="Lawrence Berkeley National Laboratory"/>
            <person name="Steindorff A."/>
            <person name="Hensen N."/>
            <person name="Bonometti L."/>
            <person name="Westerberg I."/>
            <person name="Brannstrom I.O."/>
            <person name="Guillou S."/>
            <person name="Cros-Aarteil S."/>
            <person name="Calhoun S."/>
            <person name="Haridas S."/>
            <person name="Kuo A."/>
            <person name="Mondo S."/>
            <person name="Pangilinan J."/>
            <person name="Riley R."/>
            <person name="Labutti K."/>
            <person name="Andreopoulos B."/>
            <person name="Lipzen A."/>
            <person name="Chen C."/>
            <person name="Yanf M."/>
            <person name="Daum C."/>
            <person name="Ng V."/>
            <person name="Clum A."/>
            <person name="Ohm R."/>
            <person name="Martin F."/>
            <person name="Silar P."/>
            <person name="Natvig D."/>
            <person name="Lalanne C."/>
            <person name="Gautier V."/>
            <person name="Ament-Velasquez S.L."/>
            <person name="Kruys A."/>
            <person name="Hutchinson M.I."/>
            <person name="Powell A.J."/>
            <person name="Barry K."/>
            <person name="Miller A.N."/>
            <person name="Grigoriev I.V."/>
            <person name="Debuchy R."/>
            <person name="Gladieux P."/>
            <person name="Thoren M.H."/>
            <person name="Johannesson H."/>
        </authorList>
    </citation>
    <scope>NUCLEOTIDE SEQUENCE</scope>
    <source>
        <strain evidence="9">CBS 359.72</strain>
    </source>
</reference>
<feature type="transmembrane region" description="Helical" evidence="7">
    <location>
        <begin position="21"/>
        <end position="46"/>
    </location>
</feature>
<dbReference type="PANTHER" id="PTHR47797:SF1">
    <property type="entry name" value="CYTOCHROME B561 DOMAIN-CONTAINING PROTEIN-RELATED"/>
    <property type="match status" value="1"/>
</dbReference>
<dbReference type="Pfam" id="PF03188">
    <property type="entry name" value="Cytochrom_B561"/>
    <property type="match status" value="1"/>
</dbReference>
<sequence length="177" mass="19910">MVVLFPSGAIFVRILPPPAAVWVHGLLQTLALCVLIAAVALGIRLVQDLGNSEINSHFIIGLVVMVCLIIQPIFGFIHHEKFKRLRRRTSASYVHLFNGRIFMTLGIVNGALGLWLAGASDKLKIAYIAAAATMWTLWLLTGIWAEWRIWKMTPRPWQRKKQESPLSWAHELGETSF</sequence>
<keyword evidence="10" id="KW-1185">Reference proteome</keyword>
<evidence type="ECO:0000256" key="1">
    <source>
        <dbReference type="ARBA" id="ARBA00004370"/>
    </source>
</evidence>
<evidence type="ECO:0000313" key="10">
    <source>
        <dbReference type="Proteomes" id="UP001303647"/>
    </source>
</evidence>
<evidence type="ECO:0000256" key="4">
    <source>
        <dbReference type="ARBA" id="ARBA00022982"/>
    </source>
</evidence>
<dbReference type="GO" id="GO:0016020">
    <property type="term" value="C:membrane"/>
    <property type="evidence" value="ECO:0007669"/>
    <property type="project" value="UniProtKB-SubCell"/>
</dbReference>
<keyword evidence="2" id="KW-0813">Transport</keyword>
<feature type="transmembrane region" description="Helical" evidence="7">
    <location>
        <begin position="97"/>
        <end position="119"/>
    </location>
</feature>
<keyword evidence="5 7" id="KW-1133">Transmembrane helix</keyword>
<accession>A0AAN7HPQ1</accession>
<gene>
    <name evidence="9" type="ORF">C7999DRAFT_40703</name>
</gene>
<reference evidence="9" key="1">
    <citation type="journal article" date="2023" name="Mol. Phylogenet. Evol.">
        <title>Genome-scale phylogeny and comparative genomics of the fungal order Sordariales.</title>
        <authorList>
            <person name="Hensen N."/>
            <person name="Bonometti L."/>
            <person name="Westerberg I."/>
            <person name="Brannstrom I.O."/>
            <person name="Guillou S."/>
            <person name="Cros-Aarteil S."/>
            <person name="Calhoun S."/>
            <person name="Haridas S."/>
            <person name="Kuo A."/>
            <person name="Mondo S."/>
            <person name="Pangilinan J."/>
            <person name="Riley R."/>
            <person name="LaButti K."/>
            <person name="Andreopoulos B."/>
            <person name="Lipzen A."/>
            <person name="Chen C."/>
            <person name="Yan M."/>
            <person name="Daum C."/>
            <person name="Ng V."/>
            <person name="Clum A."/>
            <person name="Steindorff A."/>
            <person name="Ohm R.A."/>
            <person name="Martin F."/>
            <person name="Silar P."/>
            <person name="Natvig D.O."/>
            <person name="Lalanne C."/>
            <person name="Gautier V."/>
            <person name="Ament-Velasquez S.L."/>
            <person name="Kruys A."/>
            <person name="Hutchinson M.I."/>
            <person name="Powell A.J."/>
            <person name="Barry K."/>
            <person name="Miller A.N."/>
            <person name="Grigoriev I.V."/>
            <person name="Debuchy R."/>
            <person name="Gladieux P."/>
            <person name="Hiltunen Thoren M."/>
            <person name="Johannesson H."/>
        </authorList>
    </citation>
    <scope>NUCLEOTIDE SEQUENCE</scope>
    <source>
        <strain evidence="9">CBS 359.72</strain>
    </source>
</reference>
<feature type="transmembrane region" description="Helical" evidence="7">
    <location>
        <begin position="125"/>
        <end position="145"/>
    </location>
</feature>
<feature type="transmembrane region" description="Helical" evidence="7">
    <location>
        <begin position="58"/>
        <end position="77"/>
    </location>
</feature>
<dbReference type="Gene3D" id="1.20.120.1770">
    <property type="match status" value="1"/>
</dbReference>
<dbReference type="AlphaFoldDB" id="A0AAN7HPQ1"/>
<keyword evidence="4" id="KW-0249">Electron transport</keyword>
<evidence type="ECO:0000256" key="7">
    <source>
        <dbReference type="SAM" id="Phobius"/>
    </source>
</evidence>
<evidence type="ECO:0000313" key="9">
    <source>
        <dbReference type="EMBL" id="KAK4248073.1"/>
    </source>
</evidence>
<keyword evidence="3 7" id="KW-0812">Transmembrane</keyword>